<dbReference type="AlphaFoldDB" id="A0A0A9F3Q1"/>
<organism evidence="1">
    <name type="scientific">Arundo donax</name>
    <name type="common">Giant reed</name>
    <name type="synonym">Donax arundinaceus</name>
    <dbReference type="NCBI Taxonomy" id="35708"/>
    <lineage>
        <taxon>Eukaryota</taxon>
        <taxon>Viridiplantae</taxon>
        <taxon>Streptophyta</taxon>
        <taxon>Embryophyta</taxon>
        <taxon>Tracheophyta</taxon>
        <taxon>Spermatophyta</taxon>
        <taxon>Magnoliopsida</taxon>
        <taxon>Liliopsida</taxon>
        <taxon>Poales</taxon>
        <taxon>Poaceae</taxon>
        <taxon>PACMAD clade</taxon>
        <taxon>Arundinoideae</taxon>
        <taxon>Arundineae</taxon>
        <taxon>Arundo</taxon>
    </lineage>
</organism>
<name>A0A0A9F3Q1_ARUDO</name>
<protein>
    <submittedName>
        <fullName evidence="1">Uncharacterized protein</fullName>
    </submittedName>
</protein>
<sequence length="37" mass="4552">MVQFCYLFDSKLGQIWALDWVRNCHFIQLSDDQVLRY</sequence>
<evidence type="ECO:0000313" key="1">
    <source>
        <dbReference type="EMBL" id="JAE06967.1"/>
    </source>
</evidence>
<dbReference type="EMBL" id="GBRH01190929">
    <property type="protein sequence ID" value="JAE06967.1"/>
    <property type="molecule type" value="Transcribed_RNA"/>
</dbReference>
<reference evidence="1" key="1">
    <citation type="submission" date="2014-09" db="EMBL/GenBank/DDBJ databases">
        <authorList>
            <person name="Magalhaes I.L.F."/>
            <person name="Oliveira U."/>
            <person name="Santos F.R."/>
            <person name="Vidigal T.H.D.A."/>
            <person name="Brescovit A.D."/>
            <person name="Santos A.J."/>
        </authorList>
    </citation>
    <scope>NUCLEOTIDE SEQUENCE</scope>
    <source>
        <tissue evidence="1">Shoot tissue taken approximately 20 cm above the soil surface</tissue>
    </source>
</reference>
<accession>A0A0A9F3Q1</accession>
<reference evidence="1" key="2">
    <citation type="journal article" date="2015" name="Data Brief">
        <title>Shoot transcriptome of the giant reed, Arundo donax.</title>
        <authorList>
            <person name="Barrero R.A."/>
            <person name="Guerrero F.D."/>
            <person name="Moolhuijzen P."/>
            <person name="Goolsby J.A."/>
            <person name="Tidwell J."/>
            <person name="Bellgard S.E."/>
            <person name="Bellgard M.I."/>
        </authorList>
    </citation>
    <scope>NUCLEOTIDE SEQUENCE</scope>
    <source>
        <tissue evidence="1">Shoot tissue taken approximately 20 cm above the soil surface</tissue>
    </source>
</reference>
<proteinExistence type="predicted"/>